<evidence type="ECO:0000313" key="1">
    <source>
        <dbReference type="EMBL" id="ENY71151.1"/>
    </source>
</evidence>
<keyword evidence="2" id="KW-1185">Reference proteome</keyword>
<gene>
    <name evidence="1" type="ORF">G114_14821</name>
</gene>
<proteinExistence type="predicted"/>
<evidence type="ECO:0000313" key="2">
    <source>
        <dbReference type="Proteomes" id="UP000023775"/>
    </source>
</evidence>
<protein>
    <submittedName>
        <fullName evidence="1">Uncharacterized protein</fullName>
    </submittedName>
</protein>
<dbReference type="AlphaFoldDB" id="N9VIE1"/>
<organism evidence="1 2">
    <name type="scientific">Aeromonas diversa CDC 2478-85</name>
    <dbReference type="NCBI Taxonomy" id="1268237"/>
    <lineage>
        <taxon>Bacteria</taxon>
        <taxon>Pseudomonadati</taxon>
        <taxon>Pseudomonadota</taxon>
        <taxon>Gammaproteobacteria</taxon>
        <taxon>Aeromonadales</taxon>
        <taxon>Aeromonadaceae</taxon>
        <taxon>Aeromonas</taxon>
    </lineage>
</organism>
<dbReference type="EMBL" id="APVG01000043">
    <property type="protein sequence ID" value="ENY71151.1"/>
    <property type="molecule type" value="Genomic_DNA"/>
</dbReference>
<sequence length="68" mass="8018">MKKILTEIGNASQFNEYLNAMGIHRPPLEQHQGKWAYKRDDELIALVERQQSGELRYYLNAHHLCRGH</sequence>
<accession>N9VIE1</accession>
<comment type="caution">
    <text evidence="1">The sequence shown here is derived from an EMBL/GenBank/DDBJ whole genome shotgun (WGS) entry which is preliminary data.</text>
</comment>
<reference evidence="1 2" key="1">
    <citation type="journal article" date="2013" name="Genome Announc.">
        <title>Draft Genome Sequence of the Aeromonas diversa Type Strain.</title>
        <authorList>
            <person name="Farfan M."/>
            <person name="Spataro N."/>
            <person name="Sanglas A."/>
            <person name="Albarral V."/>
            <person name="Loren J.G."/>
            <person name="Bosch E."/>
            <person name="Fuste M.C."/>
        </authorList>
    </citation>
    <scope>NUCLEOTIDE SEQUENCE [LARGE SCALE GENOMIC DNA]</scope>
    <source>
        <strain evidence="1 2">2478-85</strain>
    </source>
</reference>
<dbReference type="OrthoDB" id="5589301at2"/>
<name>N9VIE1_9GAMM</name>
<dbReference type="Proteomes" id="UP000023775">
    <property type="component" value="Unassembled WGS sequence"/>
</dbReference>
<dbReference type="RefSeq" id="WP_005357111.1">
    <property type="nucleotide sequence ID" value="NZ_APVG01000043.1"/>
</dbReference>